<feature type="compositionally biased region" description="Basic and acidic residues" evidence="5">
    <location>
        <begin position="321"/>
        <end position="342"/>
    </location>
</feature>
<feature type="compositionally biased region" description="Polar residues" evidence="5">
    <location>
        <begin position="346"/>
        <end position="362"/>
    </location>
</feature>
<organism evidence="7 8">
    <name type="scientific">Hohenbuehelia grisea</name>
    <dbReference type="NCBI Taxonomy" id="104357"/>
    <lineage>
        <taxon>Eukaryota</taxon>
        <taxon>Fungi</taxon>
        <taxon>Dikarya</taxon>
        <taxon>Basidiomycota</taxon>
        <taxon>Agaricomycotina</taxon>
        <taxon>Agaricomycetes</taxon>
        <taxon>Agaricomycetidae</taxon>
        <taxon>Agaricales</taxon>
        <taxon>Pleurotineae</taxon>
        <taxon>Pleurotaceae</taxon>
        <taxon>Hohenbuehelia</taxon>
    </lineage>
</organism>
<keyword evidence="2 3" id="KW-0694">RNA-binding</keyword>
<dbReference type="CDD" id="cd00590">
    <property type="entry name" value="RRM_SF"/>
    <property type="match status" value="2"/>
</dbReference>
<evidence type="ECO:0000313" key="8">
    <source>
        <dbReference type="Proteomes" id="UP001556367"/>
    </source>
</evidence>
<evidence type="ECO:0000256" key="3">
    <source>
        <dbReference type="PROSITE-ProRule" id="PRU00176"/>
    </source>
</evidence>
<reference evidence="8" key="1">
    <citation type="submission" date="2024-06" db="EMBL/GenBank/DDBJ databases">
        <title>Multi-omics analyses provide insights into the biosynthesis of the anticancer antibiotic pleurotin in Hohenbuehelia grisea.</title>
        <authorList>
            <person name="Weaver J.A."/>
            <person name="Alberti F."/>
        </authorList>
    </citation>
    <scope>NUCLEOTIDE SEQUENCE [LARGE SCALE GENOMIC DNA]</scope>
    <source>
        <strain evidence="8">T-177</strain>
    </source>
</reference>
<protein>
    <recommendedName>
        <fullName evidence="6">RRM domain-containing protein</fullName>
    </recommendedName>
</protein>
<dbReference type="InterPro" id="IPR012677">
    <property type="entry name" value="Nucleotide-bd_a/b_plait_sf"/>
</dbReference>
<proteinExistence type="predicted"/>
<dbReference type="Proteomes" id="UP001556367">
    <property type="component" value="Unassembled WGS sequence"/>
</dbReference>
<feature type="domain" description="RRM" evidence="6">
    <location>
        <begin position="197"/>
        <end position="274"/>
    </location>
</feature>
<name>A0ABR3J1J9_9AGAR</name>
<feature type="compositionally biased region" description="Basic and acidic residues" evidence="5">
    <location>
        <begin position="505"/>
        <end position="521"/>
    </location>
</feature>
<dbReference type="InterPro" id="IPR000504">
    <property type="entry name" value="RRM_dom"/>
</dbReference>
<feature type="region of interest" description="Disordered" evidence="5">
    <location>
        <begin position="321"/>
        <end position="373"/>
    </location>
</feature>
<dbReference type="Pfam" id="PF00076">
    <property type="entry name" value="RRM_1"/>
    <property type="match status" value="2"/>
</dbReference>
<keyword evidence="1" id="KW-0677">Repeat</keyword>
<gene>
    <name evidence="7" type="ORF">HGRIS_009526</name>
</gene>
<accession>A0ABR3J1J9</accession>
<evidence type="ECO:0000256" key="4">
    <source>
        <dbReference type="SAM" id="Coils"/>
    </source>
</evidence>
<sequence>MAFFNRFDPLGMDTSSTSSATSTPAPKVLTSLQTRTLFILKLAPHVTAGNLRSLLGPENITRIELKAKTRNGHRGKHFCPKIVFKGIAQTERAFAIHNGHIILGTQPPETLCLSVNAEGTIVDSAVAYPRWIKTLPTMYTAHQLYDALRPFGPILSVMPYPHQGGYVQFRNEDDALAAGKAALIDGKSIVLKAFEPNRLFCVNLPMAMNDSDLRSIFANYGEVSDTSILQNKNGTSRRCGFVAFKNDADAYIAVKAGDVAWPSGWRLHVEFALPRKDVGPRRRINHKHTPVSHLFTNSLGRHTKPAIHRIKPTWDKIAVKSVPKNDPETHTCHLPEDQEKEGSPPVSGSESDTEQECATPQEPQDVFGGEGLESPVKGPCADCDSMAVSLEKLDREFEAVTKELNTVTLEHGVVAQELESVTQQRDAVTRKLTEATQERDKANQQRAARENEFAEITRQRAQAQVEAAELLQSQINLVAHLRDELQESRRQLELSQSRCKILALEADRLRSDPPSHLKPERGQGAGEESASKAKVREAAVKASRRRMEELRAEDERRKQEKQRKAQEEKLKQEQAQRDRERLEEKRKAKEEAKRKKREEEERQQEARRRVEEEQRRRSWEKATIDEDQRCRDRDDIQWGDIYPWDSDAAIARFKFLCNSFDETKFTTSRPLTFRAVPWPMLADPFYNTYVLENVDWATVETFFRTVKLKTGPTVEFKNLVQRVHRMFHPDRWRSRGILETVFDPELRLSLEKAGNMVAQAMTPIWMESRKYS</sequence>
<evidence type="ECO:0000313" key="7">
    <source>
        <dbReference type="EMBL" id="KAL0949473.1"/>
    </source>
</evidence>
<comment type="caution">
    <text evidence="7">The sequence shown here is derived from an EMBL/GenBank/DDBJ whole genome shotgun (WGS) entry which is preliminary data.</text>
</comment>
<keyword evidence="4" id="KW-0175">Coiled coil</keyword>
<feature type="coiled-coil region" evidence="4">
    <location>
        <begin position="390"/>
        <end position="498"/>
    </location>
</feature>
<dbReference type="SMART" id="SM00360">
    <property type="entry name" value="RRM"/>
    <property type="match status" value="2"/>
</dbReference>
<dbReference type="SUPFAM" id="SSF54928">
    <property type="entry name" value="RNA-binding domain, RBD"/>
    <property type="match status" value="2"/>
</dbReference>
<evidence type="ECO:0000256" key="1">
    <source>
        <dbReference type="ARBA" id="ARBA00022737"/>
    </source>
</evidence>
<dbReference type="PANTHER" id="PTHR24012">
    <property type="entry name" value="RNA BINDING PROTEIN"/>
    <property type="match status" value="1"/>
</dbReference>
<evidence type="ECO:0000256" key="2">
    <source>
        <dbReference type="ARBA" id="ARBA00022884"/>
    </source>
</evidence>
<dbReference type="InterPro" id="IPR035979">
    <property type="entry name" value="RBD_domain_sf"/>
</dbReference>
<feature type="compositionally biased region" description="Basic and acidic residues" evidence="5">
    <location>
        <begin position="529"/>
        <end position="618"/>
    </location>
</feature>
<keyword evidence="8" id="KW-1185">Reference proteome</keyword>
<evidence type="ECO:0000256" key="5">
    <source>
        <dbReference type="SAM" id="MobiDB-lite"/>
    </source>
</evidence>
<dbReference type="EMBL" id="JASNQZ010000012">
    <property type="protein sequence ID" value="KAL0949473.1"/>
    <property type="molecule type" value="Genomic_DNA"/>
</dbReference>
<feature type="region of interest" description="Disordered" evidence="5">
    <location>
        <begin position="505"/>
        <end position="618"/>
    </location>
</feature>
<evidence type="ECO:0000259" key="6">
    <source>
        <dbReference type="PROSITE" id="PS50102"/>
    </source>
</evidence>
<dbReference type="Gene3D" id="3.30.70.330">
    <property type="match status" value="1"/>
</dbReference>
<dbReference type="PROSITE" id="PS50102">
    <property type="entry name" value="RRM"/>
    <property type="match status" value="1"/>
</dbReference>